<proteinExistence type="predicted"/>
<dbReference type="Proteomes" id="UP000030980">
    <property type="component" value="Unassembled WGS sequence"/>
</dbReference>
<keyword evidence="3" id="KW-1185">Reference proteome</keyword>
<accession>A0A0B3BJR0</accession>
<dbReference type="EMBL" id="JTAK01000004">
    <property type="protein sequence ID" value="KHO64658.1"/>
    <property type="molecule type" value="Genomic_DNA"/>
</dbReference>
<dbReference type="Proteomes" id="UP000186079">
    <property type="component" value="Unassembled WGS sequence"/>
</dbReference>
<dbReference type="Pfam" id="PF09650">
    <property type="entry name" value="PHA_gran_rgn"/>
    <property type="match status" value="1"/>
</dbReference>
<name>A0A0B2D902_9PSED</name>
<dbReference type="InterPro" id="IPR013433">
    <property type="entry name" value="PHA_gran_rgn"/>
</dbReference>
<evidence type="ECO:0000313" key="2">
    <source>
        <dbReference type="EMBL" id="SIQ90170.1"/>
    </source>
</evidence>
<organism evidence="1 3">
    <name type="scientific">Pseudomonas flexibilis</name>
    <dbReference type="NCBI Taxonomy" id="706570"/>
    <lineage>
        <taxon>Bacteria</taxon>
        <taxon>Pseudomonadati</taxon>
        <taxon>Pseudomonadota</taxon>
        <taxon>Gammaproteobacteria</taxon>
        <taxon>Pseudomonadales</taxon>
        <taxon>Pseudomonadaceae</taxon>
        <taxon>Pseudomonas</taxon>
    </lineage>
</organism>
<protein>
    <submittedName>
        <fullName evidence="1 2">Polyhydroxyalkanoic acid system protein</fullName>
    </submittedName>
</protein>
<evidence type="ECO:0000313" key="4">
    <source>
        <dbReference type="Proteomes" id="UP000186079"/>
    </source>
</evidence>
<reference evidence="2 4" key="2">
    <citation type="submission" date="2017-01" db="EMBL/GenBank/DDBJ databases">
        <authorList>
            <person name="Mah S.A."/>
            <person name="Swanson W.J."/>
            <person name="Moy G.W."/>
            <person name="Vacquier V.D."/>
        </authorList>
    </citation>
    <scope>NUCLEOTIDE SEQUENCE [LARGE SCALE GENOMIC DNA]</scope>
    <source>
        <strain evidence="2 4">ATCC 29606</strain>
    </source>
</reference>
<evidence type="ECO:0000313" key="1">
    <source>
        <dbReference type="EMBL" id="KHO64658.1"/>
    </source>
</evidence>
<evidence type="ECO:0000313" key="3">
    <source>
        <dbReference type="Proteomes" id="UP000030980"/>
    </source>
</evidence>
<reference evidence="1 3" key="1">
    <citation type="submission" date="2014-11" db="EMBL/GenBank/DDBJ databases">
        <title>Genome sequence of Pseudomonas tuomuerensis JCM 14085.</title>
        <authorList>
            <person name="Shin S.-K."/>
            <person name="Yi H."/>
        </authorList>
    </citation>
    <scope>NUCLEOTIDE SEQUENCE [LARGE SCALE GENOMIC DNA]</scope>
    <source>
        <strain evidence="1 3">JCM 14085</strain>
    </source>
</reference>
<dbReference type="STRING" id="706570.PT85_10740"/>
<accession>A0A0B2D902</accession>
<dbReference type="NCBIfam" id="TIGR02610">
    <property type="entry name" value="PHA_gran_rgn"/>
    <property type="match status" value="1"/>
</dbReference>
<sequence>MATIRVERSHQLGREAVRDKVEALAARLAREYQLRCQWRGDRLDVERSGVKGHIAIDERAVRIELSLGLLLSAMRGPLQSEIESALDRELA</sequence>
<gene>
    <name evidence="1" type="ORF">PT85_10740</name>
    <name evidence="2" type="ORF">SAMN05421672_111104</name>
</gene>
<dbReference type="PATRIC" id="fig|706570.3.peg.20"/>
<dbReference type="AlphaFoldDB" id="A0A0B2D902"/>
<dbReference type="EMBL" id="FTMC01000011">
    <property type="protein sequence ID" value="SIQ90170.1"/>
    <property type="molecule type" value="Genomic_DNA"/>
</dbReference>
<dbReference type="OrthoDB" id="287584at2"/>
<dbReference type="RefSeq" id="WP_027590018.1">
    <property type="nucleotide sequence ID" value="NZ_FMUP01000002.1"/>
</dbReference>